<dbReference type="AlphaFoldDB" id="A0AAD6V9Z1"/>
<feature type="region of interest" description="Disordered" evidence="1">
    <location>
        <begin position="208"/>
        <end position="227"/>
    </location>
</feature>
<dbReference type="Proteomes" id="UP001219525">
    <property type="component" value="Unassembled WGS sequence"/>
</dbReference>
<feature type="region of interest" description="Disordered" evidence="1">
    <location>
        <begin position="135"/>
        <end position="164"/>
    </location>
</feature>
<sequence length="421" mass="46025">MQMLTSTVAVYLETLHLGPNTALRKRKCRVLNESSALPNVVVSDPARGDAWLRDPPAPVPHPAPARRDAPAPAPHMPATGSAEDQDLVDGLPGKTMLAFRSFAYSSAFIAQNPAFFLDDAWIDVPALRKWLQSDANTQAPSSAPLVRVKTEREATPPSRGMPEQAPRLRIHTDTETGREQIEILSSDEESRGSSFCGLAHKFPGRRLSESAAASSSPYPASHYGPHRPSETKWLDAGVTSTVRTVHRNLTGSGQTFVEEIEYVKGIPSGFPVPRRAKAYVVDGTGIDERDEDGHLIPMDILFRNADNDSWHSHGGKGTPVKVTFGPGETYECYRKRHNCNGCAACEYVDPSLMGSSQYEKRSRKKAQDLNLDWPCFTPNGLNRTTALEAALGDAENFKLEYPKYAALVDEALAAKASMAKK</sequence>
<dbReference type="EMBL" id="JARJCW010000038">
    <property type="protein sequence ID" value="KAJ7206863.1"/>
    <property type="molecule type" value="Genomic_DNA"/>
</dbReference>
<feature type="region of interest" description="Disordered" evidence="1">
    <location>
        <begin position="47"/>
        <end position="87"/>
    </location>
</feature>
<keyword evidence="3" id="KW-1185">Reference proteome</keyword>
<reference evidence="2" key="1">
    <citation type="submission" date="2023-03" db="EMBL/GenBank/DDBJ databases">
        <title>Massive genome expansion in bonnet fungi (Mycena s.s.) driven by repeated elements and novel gene families across ecological guilds.</title>
        <authorList>
            <consortium name="Lawrence Berkeley National Laboratory"/>
            <person name="Harder C.B."/>
            <person name="Miyauchi S."/>
            <person name="Viragh M."/>
            <person name="Kuo A."/>
            <person name="Thoen E."/>
            <person name="Andreopoulos B."/>
            <person name="Lu D."/>
            <person name="Skrede I."/>
            <person name="Drula E."/>
            <person name="Henrissat B."/>
            <person name="Morin E."/>
            <person name="Kohler A."/>
            <person name="Barry K."/>
            <person name="LaButti K."/>
            <person name="Morin E."/>
            <person name="Salamov A."/>
            <person name="Lipzen A."/>
            <person name="Mereny Z."/>
            <person name="Hegedus B."/>
            <person name="Baldrian P."/>
            <person name="Stursova M."/>
            <person name="Weitz H."/>
            <person name="Taylor A."/>
            <person name="Grigoriev I.V."/>
            <person name="Nagy L.G."/>
            <person name="Martin F."/>
            <person name="Kauserud H."/>
        </authorList>
    </citation>
    <scope>NUCLEOTIDE SEQUENCE</scope>
    <source>
        <strain evidence="2">9144</strain>
    </source>
</reference>
<evidence type="ECO:0000313" key="3">
    <source>
        <dbReference type="Proteomes" id="UP001219525"/>
    </source>
</evidence>
<protein>
    <submittedName>
        <fullName evidence="2">Uncharacterized protein</fullName>
    </submittedName>
</protein>
<evidence type="ECO:0000313" key="2">
    <source>
        <dbReference type="EMBL" id="KAJ7206863.1"/>
    </source>
</evidence>
<comment type="caution">
    <text evidence="2">The sequence shown here is derived from an EMBL/GenBank/DDBJ whole genome shotgun (WGS) entry which is preliminary data.</text>
</comment>
<name>A0AAD6V9Z1_9AGAR</name>
<organism evidence="2 3">
    <name type="scientific">Mycena pura</name>
    <dbReference type="NCBI Taxonomy" id="153505"/>
    <lineage>
        <taxon>Eukaryota</taxon>
        <taxon>Fungi</taxon>
        <taxon>Dikarya</taxon>
        <taxon>Basidiomycota</taxon>
        <taxon>Agaricomycotina</taxon>
        <taxon>Agaricomycetes</taxon>
        <taxon>Agaricomycetidae</taxon>
        <taxon>Agaricales</taxon>
        <taxon>Marasmiineae</taxon>
        <taxon>Mycenaceae</taxon>
        <taxon>Mycena</taxon>
    </lineage>
</organism>
<feature type="compositionally biased region" description="Low complexity" evidence="1">
    <location>
        <begin position="209"/>
        <end position="221"/>
    </location>
</feature>
<accession>A0AAD6V9Z1</accession>
<evidence type="ECO:0000256" key="1">
    <source>
        <dbReference type="SAM" id="MobiDB-lite"/>
    </source>
</evidence>
<gene>
    <name evidence="2" type="ORF">GGX14DRAFT_396796</name>
</gene>
<proteinExistence type="predicted"/>